<sequence length="310" mass="34667">MASLLCCVVLTVSPNEWPRLRTGTKARHVRVANLARRLHLPQLLVHGMHLLTSPVNISTAVYAVDTFRHHLVGTLQLLMNNILSCDADILTLLVVGNIACGSSSTMGLSSLVDRVTFELWLSVCLAGRPFAPSRGSHLEEVAKTLDLDNKMSTVQLFSSEESSKRGGMGLADDDTRSLCTSSMSSSFFETTERDNDRDFSGITIGLWRGGSYRTIMFCLLGPGFIPLNYSFHHQNHDPLKVVRCFFWVSTVVLSSTINKNDTSNAARGSFTAKKELSEKKWRRDLGQRRVVTRRRSSDSFRSKGRRRRRS</sequence>
<evidence type="ECO:0000313" key="3">
    <source>
        <dbReference type="Proteomes" id="UP000743370"/>
    </source>
</evidence>
<organism evidence="2 3">
    <name type="scientific">Phaseolus angularis</name>
    <name type="common">Azuki bean</name>
    <name type="synonym">Vigna angularis</name>
    <dbReference type="NCBI Taxonomy" id="3914"/>
    <lineage>
        <taxon>Eukaryota</taxon>
        <taxon>Viridiplantae</taxon>
        <taxon>Streptophyta</taxon>
        <taxon>Embryophyta</taxon>
        <taxon>Tracheophyta</taxon>
        <taxon>Spermatophyta</taxon>
        <taxon>Magnoliopsida</taxon>
        <taxon>eudicotyledons</taxon>
        <taxon>Gunneridae</taxon>
        <taxon>Pentapetalae</taxon>
        <taxon>rosids</taxon>
        <taxon>fabids</taxon>
        <taxon>Fabales</taxon>
        <taxon>Fabaceae</taxon>
        <taxon>Papilionoideae</taxon>
        <taxon>50 kb inversion clade</taxon>
        <taxon>NPAAA clade</taxon>
        <taxon>indigoferoid/millettioid clade</taxon>
        <taxon>Phaseoleae</taxon>
        <taxon>Vigna</taxon>
    </lineage>
</organism>
<comment type="caution">
    <text evidence="2">The sequence shown here is derived from an EMBL/GenBank/DDBJ whole genome shotgun (WGS) entry which is preliminary data.</text>
</comment>
<dbReference type="Proteomes" id="UP000743370">
    <property type="component" value="Unassembled WGS sequence"/>
</dbReference>
<accession>A0A8T0KIV1</accession>
<feature type="region of interest" description="Disordered" evidence="1">
    <location>
        <begin position="286"/>
        <end position="310"/>
    </location>
</feature>
<gene>
    <name evidence="2" type="ORF">HKW66_Vig0105210</name>
</gene>
<evidence type="ECO:0000313" key="2">
    <source>
        <dbReference type="EMBL" id="KAG2399626.1"/>
    </source>
</evidence>
<dbReference type="EMBL" id="JABFOF010000004">
    <property type="protein sequence ID" value="KAG2399626.1"/>
    <property type="molecule type" value="Genomic_DNA"/>
</dbReference>
<name>A0A8T0KIV1_PHAAN</name>
<protein>
    <submittedName>
        <fullName evidence="2">Uncharacterized protein</fullName>
    </submittedName>
</protein>
<dbReference type="AlphaFoldDB" id="A0A8T0KIV1"/>
<evidence type="ECO:0000256" key="1">
    <source>
        <dbReference type="SAM" id="MobiDB-lite"/>
    </source>
</evidence>
<proteinExistence type="predicted"/>
<reference evidence="2 3" key="1">
    <citation type="submission" date="2020-05" db="EMBL/GenBank/DDBJ databases">
        <title>Vigna angularis (adzuki bean) Var. LongXiaoDou No. 4 denovo assembly.</title>
        <authorList>
            <person name="Xiang H."/>
        </authorList>
    </citation>
    <scope>NUCLEOTIDE SEQUENCE [LARGE SCALE GENOMIC DNA]</scope>
    <source>
        <tissue evidence="2">Leaf</tissue>
    </source>
</reference>